<feature type="transmembrane region" description="Helical" evidence="6">
    <location>
        <begin position="110"/>
        <end position="137"/>
    </location>
</feature>
<reference evidence="8 9" key="1">
    <citation type="submission" date="2021-12" db="EMBL/GenBank/DDBJ databases">
        <title>Genome sequence of Kibdelosporangium philippinense ATCC 49844.</title>
        <authorList>
            <person name="Fedorov E.A."/>
            <person name="Omeragic M."/>
            <person name="Shalygina K.F."/>
            <person name="Maclea K.S."/>
        </authorList>
    </citation>
    <scope>NUCLEOTIDE SEQUENCE [LARGE SCALE GENOMIC DNA]</scope>
    <source>
        <strain evidence="8 9">ATCC 49844</strain>
    </source>
</reference>
<evidence type="ECO:0000313" key="9">
    <source>
        <dbReference type="Proteomes" id="UP001521150"/>
    </source>
</evidence>
<keyword evidence="5 6" id="KW-0472">Membrane</keyword>
<feature type="transmembrane region" description="Helical" evidence="6">
    <location>
        <begin position="35"/>
        <end position="60"/>
    </location>
</feature>
<feature type="transmembrane region" description="Helical" evidence="6">
    <location>
        <begin position="157"/>
        <end position="176"/>
    </location>
</feature>
<organism evidence="8 9">
    <name type="scientific">Kibdelosporangium philippinense</name>
    <dbReference type="NCBI Taxonomy" id="211113"/>
    <lineage>
        <taxon>Bacteria</taxon>
        <taxon>Bacillati</taxon>
        <taxon>Actinomycetota</taxon>
        <taxon>Actinomycetes</taxon>
        <taxon>Pseudonocardiales</taxon>
        <taxon>Pseudonocardiaceae</taxon>
        <taxon>Kibdelosporangium</taxon>
    </lineage>
</organism>
<dbReference type="PANTHER" id="PTHR23513:SF6">
    <property type="entry name" value="MAJOR FACILITATOR SUPERFAMILY ASSOCIATED DOMAIN-CONTAINING PROTEIN"/>
    <property type="match status" value="1"/>
</dbReference>
<evidence type="ECO:0000256" key="3">
    <source>
        <dbReference type="ARBA" id="ARBA00022692"/>
    </source>
</evidence>
<comment type="subcellular location">
    <subcellularLocation>
        <location evidence="1">Cell membrane</location>
        <topology evidence="1">Multi-pass membrane protein</topology>
    </subcellularLocation>
</comment>
<keyword evidence="3 6" id="KW-0812">Transmembrane</keyword>
<protein>
    <submittedName>
        <fullName evidence="8">MFS transporter</fullName>
    </submittedName>
</protein>
<evidence type="ECO:0000313" key="8">
    <source>
        <dbReference type="EMBL" id="MCE7010340.1"/>
    </source>
</evidence>
<name>A0ABS8ZRK7_9PSEU</name>
<dbReference type="SUPFAM" id="SSF103473">
    <property type="entry name" value="MFS general substrate transporter"/>
    <property type="match status" value="1"/>
</dbReference>
<keyword evidence="9" id="KW-1185">Reference proteome</keyword>
<evidence type="ECO:0000256" key="1">
    <source>
        <dbReference type="ARBA" id="ARBA00004651"/>
    </source>
</evidence>
<dbReference type="EMBL" id="JAJVCN010000004">
    <property type="protein sequence ID" value="MCE7010340.1"/>
    <property type="molecule type" value="Genomic_DNA"/>
</dbReference>
<feature type="domain" description="Major facilitator superfamily (MFS) profile" evidence="7">
    <location>
        <begin position="33"/>
        <end position="211"/>
    </location>
</feature>
<feature type="transmembrane region" description="Helical" evidence="6">
    <location>
        <begin position="67"/>
        <end position="90"/>
    </location>
</feature>
<evidence type="ECO:0000256" key="4">
    <source>
        <dbReference type="ARBA" id="ARBA00022989"/>
    </source>
</evidence>
<dbReference type="Gene3D" id="1.20.1250.20">
    <property type="entry name" value="MFS general substrate transporter like domains"/>
    <property type="match status" value="1"/>
</dbReference>
<sequence length="211" mass="21903">MSALILPFALVAIPQRTRAAEAKIEAKSEQQKRILGIYALALVATLVFYMAPTQLPFLLVEFGVGPALTGAVVAGSTVTGVIGALAFPLVRNRLSPSMITTASVLLLGVGWLLIGIAGNVVLVVIGLLVGGVGVGLVVPNLNLRLAELAHPLRRGKVLSGLVSGIFLGQFLSPLAVQPLVQTIGIADAFTYSGVALAVAATVFTFKERKVR</sequence>
<keyword evidence="2" id="KW-1003">Cell membrane</keyword>
<dbReference type="Pfam" id="PF07690">
    <property type="entry name" value="MFS_1"/>
    <property type="match status" value="1"/>
</dbReference>
<dbReference type="InterPro" id="IPR020846">
    <property type="entry name" value="MFS_dom"/>
</dbReference>
<dbReference type="InterPro" id="IPR011701">
    <property type="entry name" value="MFS"/>
</dbReference>
<evidence type="ECO:0000256" key="2">
    <source>
        <dbReference type="ARBA" id="ARBA00022475"/>
    </source>
</evidence>
<dbReference type="RefSeq" id="WP_233731986.1">
    <property type="nucleotide sequence ID" value="NZ_JAJVCN010000004.1"/>
</dbReference>
<keyword evidence="4 6" id="KW-1133">Transmembrane helix</keyword>
<dbReference type="InterPro" id="IPR036259">
    <property type="entry name" value="MFS_trans_sf"/>
</dbReference>
<dbReference type="Proteomes" id="UP001521150">
    <property type="component" value="Unassembled WGS sequence"/>
</dbReference>
<gene>
    <name evidence="8" type="ORF">LWC34_47185</name>
</gene>
<accession>A0ABS8ZRK7</accession>
<evidence type="ECO:0000259" key="7">
    <source>
        <dbReference type="PROSITE" id="PS50850"/>
    </source>
</evidence>
<dbReference type="PROSITE" id="PS50850">
    <property type="entry name" value="MFS"/>
    <property type="match status" value="1"/>
</dbReference>
<comment type="caution">
    <text evidence="8">The sequence shown here is derived from an EMBL/GenBank/DDBJ whole genome shotgun (WGS) entry which is preliminary data.</text>
</comment>
<evidence type="ECO:0000256" key="5">
    <source>
        <dbReference type="ARBA" id="ARBA00023136"/>
    </source>
</evidence>
<dbReference type="PANTHER" id="PTHR23513">
    <property type="entry name" value="INTEGRAL MEMBRANE EFFLUX PROTEIN-RELATED"/>
    <property type="match status" value="1"/>
</dbReference>
<proteinExistence type="predicted"/>
<evidence type="ECO:0000256" key="6">
    <source>
        <dbReference type="SAM" id="Phobius"/>
    </source>
</evidence>
<feature type="transmembrane region" description="Helical" evidence="6">
    <location>
        <begin position="188"/>
        <end position="205"/>
    </location>
</feature>